<evidence type="ECO:0000313" key="6">
    <source>
        <dbReference type="EMBL" id="MFC6760758.1"/>
    </source>
</evidence>
<accession>A0ABW2B5D6</accession>
<dbReference type="PRINTS" id="PR00039">
    <property type="entry name" value="HTHLYSR"/>
</dbReference>
<sequence>MLRPSRISLNAIRVFVLVAEHGSLKRAAEILHVTPGAVSRQISSLEDMMGVRLFRRSNNSLHLSETGEAFFQQVRPSIHSLHRAIELATGESRAVNVQAPTTMASRWLIPALVDFKKRWPDIKVSISTHDSIGLRDAQPADLYIAYSPASDPLPGGDILIEDRCRPYLAPQLLSQIVDPSDLSSIPALQSTGSNWDWTAWLQHTETPDIALRFDNAFDLDDVAIRAAIAGMGMVLAPKFIIHDDVDAGRLCALPQSPEVLLGYYSLHMPEILNADAKTFIRWLKDSV</sequence>
<dbReference type="SUPFAM" id="SSF46785">
    <property type="entry name" value="Winged helix' DNA-binding domain"/>
    <property type="match status" value="1"/>
</dbReference>
<dbReference type="Pfam" id="PF00126">
    <property type="entry name" value="HTH_1"/>
    <property type="match status" value="1"/>
</dbReference>
<evidence type="ECO:0000313" key="7">
    <source>
        <dbReference type="Proteomes" id="UP001596353"/>
    </source>
</evidence>
<dbReference type="PROSITE" id="PS50931">
    <property type="entry name" value="HTH_LYSR"/>
    <property type="match status" value="1"/>
</dbReference>
<keyword evidence="7" id="KW-1185">Reference proteome</keyword>
<organism evidence="6 7">
    <name type="scientific">Sulfitobacter porphyrae</name>
    <dbReference type="NCBI Taxonomy" id="1246864"/>
    <lineage>
        <taxon>Bacteria</taxon>
        <taxon>Pseudomonadati</taxon>
        <taxon>Pseudomonadota</taxon>
        <taxon>Alphaproteobacteria</taxon>
        <taxon>Rhodobacterales</taxon>
        <taxon>Roseobacteraceae</taxon>
        <taxon>Sulfitobacter</taxon>
    </lineage>
</organism>
<dbReference type="PANTHER" id="PTHR30537:SF5">
    <property type="entry name" value="HTH-TYPE TRANSCRIPTIONAL ACTIVATOR TTDR-RELATED"/>
    <property type="match status" value="1"/>
</dbReference>
<dbReference type="PANTHER" id="PTHR30537">
    <property type="entry name" value="HTH-TYPE TRANSCRIPTIONAL REGULATOR"/>
    <property type="match status" value="1"/>
</dbReference>
<dbReference type="EMBL" id="JBHSWG010000001">
    <property type="protein sequence ID" value="MFC6760758.1"/>
    <property type="molecule type" value="Genomic_DNA"/>
</dbReference>
<dbReference type="Gene3D" id="3.40.190.10">
    <property type="entry name" value="Periplasmic binding protein-like II"/>
    <property type="match status" value="2"/>
</dbReference>
<dbReference type="Proteomes" id="UP001596353">
    <property type="component" value="Unassembled WGS sequence"/>
</dbReference>
<evidence type="ECO:0000259" key="5">
    <source>
        <dbReference type="PROSITE" id="PS50931"/>
    </source>
</evidence>
<evidence type="ECO:0000256" key="3">
    <source>
        <dbReference type="ARBA" id="ARBA00023125"/>
    </source>
</evidence>
<comment type="similarity">
    <text evidence="1">Belongs to the LysR transcriptional regulatory family.</text>
</comment>
<dbReference type="SUPFAM" id="SSF53850">
    <property type="entry name" value="Periplasmic binding protein-like II"/>
    <property type="match status" value="1"/>
</dbReference>
<keyword evidence="2" id="KW-0805">Transcription regulation</keyword>
<evidence type="ECO:0000256" key="2">
    <source>
        <dbReference type="ARBA" id="ARBA00023015"/>
    </source>
</evidence>
<comment type="caution">
    <text evidence="6">The sequence shown here is derived from an EMBL/GenBank/DDBJ whole genome shotgun (WGS) entry which is preliminary data.</text>
</comment>
<dbReference type="InterPro" id="IPR036388">
    <property type="entry name" value="WH-like_DNA-bd_sf"/>
</dbReference>
<proteinExistence type="inferred from homology"/>
<reference evidence="7" key="1">
    <citation type="journal article" date="2019" name="Int. J. Syst. Evol. Microbiol.">
        <title>The Global Catalogue of Microorganisms (GCM) 10K type strain sequencing project: providing services to taxonomists for standard genome sequencing and annotation.</title>
        <authorList>
            <consortium name="The Broad Institute Genomics Platform"/>
            <consortium name="The Broad Institute Genome Sequencing Center for Infectious Disease"/>
            <person name="Wu L."/>
            <person name="Ma J."/>
        </authorList>
    </citation>
    <scope>NUCLEOTIDE SEQUENCE [LARGE SCALE GENOMIC DNA]</scope>
    <source>
        <strain evidence="7">CCUG 66188</strain>
    </source>
</reference>
<dbReference type="InterPro" id="IPR036390">
    <property type="entry name" value="WH_DNA-bd_sf"/>
</dbReference>
<keyword evidence="3" id="KW-0238">DNA-binding</keyword>
<dbReference type="Gene3D" id="1.10.10.10">
    <property type="entry name" value="Winged helix-like DNA-binding domain superfamily/Winged helix DNA-binding domain"/>
    <property type="match status" value="1"/>
</dbReference>
<dbReference type="InterPro" id="IPR005119">
    <property type="entry name" value="LysR_subst-bd"/>
</dbReference>
<protein>
    <submittedName>
        <fullName evidence="6">LysR substrate-binding domain-containing protein</fullName>
    </submittedName>
</protein>
<evidence type="ECO:0000256" key="1">
    <source>
        <dbReference type="ARBA" id="ARBA00009437"/>
    </source>
</evidence>
<feature type="domain" description="HTH lysR-type" evidence="5">
    <location>
        <begin position="7"/>
        <end position="64"/>
    </location>
</feature>
<evidence type="ECO:0000256" key="4">
    <source>
        <dbReference type="ARBA" id="ARBA00023163"/>
    </source>
</evidence>
<dbReference type="InterPro" id="IPR058163">
    <property type="entry name" value="LysR-type_TF_proteobact-type"/>
</dbReference>
<keyword evidence="4" id="KW-0804">Transcription</keyword>
<gene>
    <name evidence="6" type="ORF">ACFQFQ_16670</name>
</gene>
<dbReference type="InterPro" id="IPR000847">
    <property type="entry name" value="LysR_HTH_N"/>
</dbReference>
<dbReference type="Pfam" id="PF03466">
    <property type="entry name" value="LysR_substrate"/>
    <property type="match status" value="1"/>
</dbReference>
<name>A0ABW2B5D6_9RHOB</name>